<dbReference type="EMBL" id="KZ505909">
    <property type="protein sequence ID" value="PKU43375.1"/>
    <property type="molecule type" value="Genomic_DNA"/>
</dbReference>
<gene>
    <name evidence="2" type="ORF">llap_6319</name>
</gene>
<dbReference type="PANTHER" id="PTHR33332">
    <property type="entry name" value="REVERSE TRANSCRIPTASE DOMAIN-CONTAINING PROTEIN"/>
    <property type="match status" value="1"/>
</dbReference>
<evidence type="ECO:0000313" key="2">
    <source>
        <dbReference type="EMBL" id="PKU43375.1"/>
    </source>
</evidence>
<proteinExistence type="predicted"/>
<keyword evidence="3" id="KW-1185">Reference proteome</keyword>
<reference evidence="3" key="1">
    <citation type="submission" date="2017-11" db="EMBL/GenBank/DDBJ databases">
        <authorList>
            <person name="Lima N.C."/>
            <person name="Parody-Merino A.M."/>
            <person name="Battley P.F."/>
            <person name="Fidler A.E."/>
            <person name="Prosdocimi F."/>
        </authorList>
    </citation>
    <scope>NUCLEOTIDE SEQUENCE [LARGE SCALE GENOMIC DNA]</scope>
</reference>
<feature type="domain" description="Reverse transcriptase" evidence="1">
    <location>
        <begin position="222"/>
        <end position="356"/>
    </location>
</feature>
<dbReference type="Proteomes" id="UP000233556">
    <property type="component" value="Unassembled WGS sequence"/>
</dbReference>
<reference evidence="3" key="2">
    <citation type="submission" date="2017-12" db="EMBL/GenBank/DDBJ databases">
        <title>Genome sequence of the Bar-tailed Godwit (Limosa lapponica baueri).</title>
        <authorList>
            <person name="Lima N.C.B."/>
            <person name="Parody-Merino A.M."/>
            <person name="Battley P.F."/>
            <person name="Fidler A.E."/>
            <person name="Prosdocimi F."/>
        </authorList>
    </citation>
    <scope>NUCLEOTIDE SEQUENCE [LARGE SCALE GENOMIC DNA]</scope>
</reference>
<sequence length="629" mass="72239">MHQSVSEDSETTLGFGQVKEPQHLFNTAFQACEVNQSKRYVNSNQQQDEFLKAELKWSVCGDILLDPNFQEQMYKGLTFKCYYEQNRPSLTAQVILFNSHKDEYGMKTQDYSLLKEEKIQENIGTIFVEDSHLANKDEEEEAFNPFFASVVNNTSRPWASRSSELEDHERRNNDSPFVDTETVSDQLYQLNVHKSVGPDEIHPRALKDVEDVMAGHLSVIYQRLWESRVSYLVDERKVMDLVFLDFCKAFDTVPHSILLDKFSNCEMSRYTVHWVKNWLKGRAQRVVVNGTTFRWRPVTSSVLQGSILGPVLFNIFINDLDIEVECTISKFDDDTKLGASCHHSTSYIRDVKDHTESILAFIKLICFEEPLDVQVETSDEWHSSGVGIGTGLFNIFVGDMDSEIECTLSKFANDTKLCGAVFMLEGSDAIQGDLDRLERLGDEGIESSPAEKDLRILVNEKLDTSQQCAFAAQKEPLPGLHEMQCGQKVEGGYSPLYSALVRPHLEYCVQIQSPQHRKDIDLLERVQKRGTKMIRGLDHLSYEDSLRKLGLISLEKRRLRADLIAAFQCLKGAYRKEGEGLFFRKCSDRIRSNGFKLKEGRFRLDIRKKFFTVRVVRHWNSLPREVVEV</sequence>
<dbReference type="Pfam" id="PF00078">
    <property type="entry name" value="RVT_1"/>
    <property type="match status" value="1"/>
</dbReference>
<protein>
    <recommendedName>
        <fullName evidence="1">Reverse transcriptase domain-containing protein</fullName>
    </recommendedName>
</protein>
<organism evidence="2 3">
    <name type="scientific">Limosa lapponica baueri</name>
    <dbReference type="NCBI Taxonomy" id="1758121"/>
    <lineage>
        <taxon>Eukaryota</taxon>
        <taxon>Metazoa</taxon>
        <taxon>Chordata</taxon>
        <taxon>Craniata</taxon>
        <taxon>Vertebrata</taxon>
        <taxon>Euteleostomi</taxon>
        <taxon>Archelosauria</taxon>
        <taxon>Archosauria</taxon>
        <taxon>Dinosauria</taxon>
        <taxon>Saurischia</taxon>
        <taxon>Theropoda</taxon>
        <taxon>Coelurosauria</taxon>
        <taxon>Aves</taxon>
        <taxon>Neognathae</taxon>
        <taxon>Neoaves</taxon>
        <taxon>Charadriiformes</taxon>
        <taxon>Scolopacidae</taxon>
        <taxon>Limosa</taxon>
    </lineage>
</organism>
<accession>A0A2I0UBH0</accession>
<name>A0A2I0UBH0_LIMLA</name>
<dbReference type="OrthoDB" id="416454at2759"/>
<dbReference type="InterPro" id="IPR000477">
    <property type="entry name" value="RT_dom"/>
</dbReference>
<dbReference type="AlphaFoldDB" id="A0A2I0UBH0"/>
<evidence type="ECO:0000259" key="1">
    <source>
        <dbReference type="Pfam" id="PF00078"/>
    </source>
</evidence>
<evidence type="ECO:0000313" key="3">
    <source>
        <dbReference type="Proteomes" id="UP000233556"/>
    </source>
</evidence>